<dbReference type="InterPro" id="IPR037159">
    <property type="entry name" value="RNA_POL_N_sf"/>
</dbReference>
<proteinExistence type="predicted"/>
<dbReference type="InterPro" id="IPR029262">
    <property type="entry name" value="RPOL_N"/>
</dbReference>
<name>A0AAU8BU56_9VIRU</name>
<feature type="domain" description="DNA-directed RNA polymerase N-terminal" evidence="1">
    <location>
        <begin position="34"/>
        <end position="348"/>
    </location>
</feature>
<dbReference type="GO" id="GO:0003899">
    <property type="term" value="F:DNA-directed RNA polymerase activity"/>
    <property type="evidence" value="ECO:0007669"/>
    <property type="project" value="UniProtKB-EC"/>
</dbReference>
<dbReference type="PANTHER" id="PTHR10102:SF0">
    <property type="entry name" value="DNA-DIRECTED RNA POLYMERASE, MITOCHONDRIAL"/>
    <property type="match status" value="1"/>
</dbReference>
<dbReference type="EC" id="2.7.7.6" evidence="2"/>
<dbReference type="EMBL" id="PP554576">
    <property type="protein sequence ID" value="XCD29325.1"/>
    <property type="molecule type" value="Genomic_DNA"/>
</dbReference>
<dbReference type="SMART" id="SM01311">
    <property type="entry name" value="RPOL_N"/>
    <property type="match status" value="1"/>
</dbReference>
<dbReference type="Gene3D" id="1.10.1320.10">
    <property type="entry name" value="DNA-directed RNA polymerase, N-terminal domain"/>
    <property type="match status" value="1"/>
</dbReference>
<sequence length="369" mass="41187">MNALNIARNDFSEIELAAIPYNILSEHYGDKLAREQLALEHEAYELGEQRFLKMLDRQVKAGEFADNVAAKPLVLTLHPQLTKRIDDWKEEQANARGKKPRAYYPIKHGVASELAISMGAEVLNEKRGVSSEAIALLTIKVVLGTLTDASKATIQQVSSQLGKALEDEARFGRIREQEAAYFKKNVADQLDKRVGHVYKKAFMQVVEADMISKGMLGGDNWSSWKTDEQMHVGTKLLELLIEGTGLVEMTKNKMADGSDDVTSMQMVQLAPAFVELLSKRAGALAGISPMYQPCVVPPKPWVGTVGGGYWSVGRRPLALVRTHSKKALRRYEDVHMPEVYKAVNIAQNTPWKVNKKVLAVVNEIVNYWR</sequence>
<keyword evidence="2" id="KW-0240">DNA-directed RNA polymerase</keyword>
<evidence type="ECO:0000259" key="1">
    <source>
        <dbReference type="SMART" id="SM01311"/>
    </source>
</evidence>
<dbReference type="GO" id="GO:0006351">
    <property type="term" value="P:DNA-templated transcription"/>
    <property type="evidence" value="ECO:0007669"/>
    <property type="project" value="InterPro"/>
</dbReference>
<dbReference type="InterPro" id="IPR043502">
    <property type="entry name" value="DNA/RNA_pol_sf"/>
</dbReference>
<organism evidence="2">
    <name type="scientific">Klebsiella phage PMBT12</name>
    <dbReference type="NCBI Taxonomy" id="3137283"/>
    <lineage>
        <taxon>Viruses</taxon>
    </lineage>
</organism>
<dbReference type="GO" id="GO:0000428">
    <property type="term" value="C:DNA-directed RNA polymerase complex"/>
    <property type="evidence" value="ECO:0007669"/>
    <property type="project" value="UniProtKB-KW"/>
</dbReference>
<evidence type="ECO:0000313" key="2">
    <source>
        <dbReference type="EMBL" id="XCD29325.1"/>
    </source>
</evidence>
<accession>A0AAU8BU56</accession>
<dbReference type="GO" id="GO:0003677">
    <property type="term" value="F:DNA binding"/>
    <property type="evidence" value="ECO:0007669"/>
    <property type="project" value="InterPro"/>
</dbReference>
<keyword evidence="2" id="KW-0804">Transcription</keyword>
<keyword evidence="2" id="KW-0808">Transferase</keyword>
<reference evidence="2" key="1">
    <citation type="submission" date="2024-03" db="EMBL/GenBank/DDBJ databases">
        <title>This phage originates from the Bacteriophage catalogue of the Bacteriophage Competence Centre, Department of Microbiology und Biotechnology, Max Rubner-Institut, Kiel, Germany.</title>
        <authorList>
            <person name="Sprotte S."/>
            <person name="Brinks E."/>
        </authorList>
    </citation>
    <scope>NUCLEOTIDE SEQUENCE</scope>
</reference>
<dbReference type="InterPro" id="IPR002092">
    <property type="entry name" value="DNA-dir_Rpol_phage-type"/>
</dbReference>
<dbReference type="SUPFAM" id="SSF56672">
    <property type="entry name" value="DNA/RNA polymerases"/>
    <property type="match status" value="1"/>
</dbReference>
<dbReference type="Pfam" id="PF14700">
    <property type="entry name" value="RPOL_N"/>
    <property type="match status" value="1"/>
</dbReference>
<protein>
    <submittedName>
        <fullName evidence="2">DNA-directed RNA polymerase</fullName>
        <ecNumber evidence="2">2.7.7.6</ecNumber>
    </submittedName>
</protein>
<keyword evidence="2" id="KW-0548">Nucleotidyltransferase</keyword>
<dbReference type="PANTHER" id="PTHR10102">
    <property type="entry name" value="DNA-DIRECTED RNA POLYMERASE, MITOCHONDRIAL"/>
    <property type="match status" value="1"/>
</dbReference>